<protein>
    <recommendedName>
        <fullName evidence="5">Type I restriction modification DNA specificity domain-containing protein</fullName>
    </recommendedName>
</protein>
<keyword evidence="4" id="KW-1185">Reference proteome</keyword>
<dbReference type="Gene3D" id="3.90.220.20">
    <property type="entry name" value="DNA methylase specificity domains"/>
    <property type="match status" value="1"/>
</dbReference>
<name>A0A1Y3XWA9_9ACTN</name>
<accession>A0A1Y3XWA9</accession>
<dbReference type="OrthoDB" id="3197085at2"/>
<dbReference type="Proteomes" id="UP000195781">
    <property type="component" value="Unassembled WGS sequence"/>
</dbReference>
<evidence type="ECO:0008006" key="5">
    <source>
        <dbReference type="Google" id="ProtNLM"/>
    </source>
</evidence>
<dbReference type="EMBL" id="NFIE01000001">
    <property type="protein sequence ID" value="OUN89802.1"/>
    <property type="molecule type" value="Genomic_DNA"/>
</dbReference>
<organism evidence="3 4">
    <name type="scientific">[Collinsella] massiliensis</name>
    <dbReference type="NCBI Taxonomy" id="1232426"/>
    <lineage>
        <taxon>Bacteria</taxon>
        <taxon>Bacillati</taxon>
        <taxon>Actinomycetota</taxon>
        <taxon>Coriobacteriia</taxon>
        <taxon>Coriobacteriales</taxon>
        <taxon>Coriobacteriaceae</taxon>
        <taxon>Enorma</taxon>
    </lineage>
</organism>
<evidence type="ECO:0000256" key="2">
    <source>
        <dbReference type="ARBA" id="ARBA00023125"/>
    </source>
</evidence>
<evidence type="ECO:0000256" key="1">
    <source>
        <dbReference type="ARBA" id="ARBA00022747"/>
    </source>
</evidence>
<keyword evidence="2" id="KW-0238">DNA-binding</keyword>
<evidence type="ECO:0000313" key="3">
    <source>
        <dbReference type="EMBL" id="OUN89802.1"/>
    </source>
</evidence>
<gene>
    <name evidence="3" type="ORF">B5G02_00135</name>
</gene>
<reference evidence="4" key="1">
    <citation type="submission" date="2017-04" db="EMBL/GenBank/DDBJ databases">
        <title>Function of individual gut microbiota members based on whole genome sequencing of pure cultures obtained from chicken caecum.</title>
        <authorList>
            <person name="Medvecky M."/>
            <person name="Cejkova D."/>
            <person name="Polansky O."/>
            <person name="Karasova D."/>
            <person name="Kubasova T."/>
            <person name="Cizek A."/>
            <person name="Rychlik I."/>
        </authorList>
    </citation>
    <scope>NUCLEOTIDE SEQUENCE [LARGE SCALE GENOMIC DNA]</scope>
    <source>
        <strain evidence="4">An5</strain>
    </source>
</reference>
<dbReference type="SUPFAM" id="SSF116734">
    <property type="entry name" value="DNA methylase specificity domain"/>
    <property type="match status" value="1"/>
</dbReference>
<keyword evidence="1" id="KW-0680">Restriction system</keyword>
<comment type="caution">
    <text evidence="3">The sequence shown here is derived from an EMBL/GenBank/DDBJ whole genome shotgun (WGS) entry which is preliminary data.</text>
</comment>
<dbReference type="AlphaFoldDB" id="A0A1Y3XWA9"/>
<dbReference type="GO" id="GO:0003677">
    <property type="term" value="F:DNA binding"/>
    <property type="evidence" value="ECO:0007669"/>
    <property type="project" value="UniProtKB-KW"/>
</dbReference>
<sequence length="500" mass="54680">MKGVCVDDLIAISSAAQDGLTDGLGTCMQLIQGEPASVVELFAGVTQVSAFFGSKDWDYEVQGSCSTGTVLELDEILHDCTILHDSADLRNVSAPTGVIPLPSQRQNGTRLAVCAPPRSVSITQDETDALEAVYTSLGIEIPRHTAWTLAGIALYLAGEQGAAAILMENAQLSRMAWRIGQRRFVEHHYISAIIKLPTPFDVSYANEQGVSVDISYDAIVLLQRNSETIQFVAPSCNDERTEEGKRSAEHNVSLRPEDVIANDYLLIPDRYLTPPRPPKNAKPFSQFSTVVRGIPKNKLSSVAPLQATNSKRAFYPSRTCAHPAIAYITSKDFQHGRNYLLDADRGFPCSARYYNSADITAQNIKPFSGPRLVLSRTGHPYKACLIDQNSFAQRVDGYLLADNLFAIEVTEGVDPVFLLAFLTSSQGQQILNQTASGTSTLRQISPRDLRNASIPIPDVTVQAAIAKAYTEHADRLLELEQTARSLTAERENLFAFDLMG</sequence>
<dbReference type="InterPro" id="IPR044946">
    <property type="entry name" value="Restrct_endonuc_typeI_TRD_sf"/>
</dbReference>
<evidence type="ECO:0000313" key="4">
    <source>
        <dbReference type="Proteomes" id="UP000195781"/>
    </source>
</evidence>
<dbReference type="CDD" id="cd16961">
    <property type="entry name" value="RMtype1_S_TRD-CR_like"/>
    <property type="match status" value="1"/>
</dbReference>
<dbReference type="GO" id="GO:0009307">
    <property type="term" value="P:DNA restriction-modification system"/>
    <property type="evidence" value="ECO:0007669"/>
    <property type="project" value="UniProtKB-KW"/>
</dbReference>
<proteinExistence type="predicted"/>